<dbReference type="CDD" id="cd01561">
    <property type="entry name" value="CBS_like"/>
    <property type="match status" value="1"/>
</dbReference>
<protein>
    <recommendedName>
        <fullName evidence="2">cysteine synthase</fullName>
        <ecNumber evidence="2">2.5.1.47</ecNumber>
    </recommendedName>
</protein>
<dbReference type="PANTHER" id="PTHR10314">
    <property type="entry name" value="CYSTATHIONINE BETA-SYNTHASE"/>
    <property type="match status" value="1"/>
</dbReference>
<accession>A0ABW2ILE6</accession>
<feature type="domain" description="Tryptophan synthase beta chain-like PALP" evidence="5">
    <location>
        <begin position="25"/>
        <end position="312"/>
    </location>
</feature>
<reference evidence="7" key="1">
    <citation type="journal article" date="2019" name="Int. J. Syst. Evol. Microbiol.">
        <title>The Global Catalogue of Microorganisms (GCM) 10K type strain sequencing project: providing services to taxonomists for standard genome sequencing and annotation.</title>
        <authorList>
            <consortium name="The Broad Institute Genomics Platform"/>
            <consortium name="The Broad Institute Genome Sequencing Center for Infectious Disease"/>
            <person name="Wu L."/>
            <person name="Ma J."/>
        </authorList>
    </citation>
    <scope>NUCLEOTIDE SEQUENCE [LARGE SCALE GENOMIC DNA]</scope>
    <source>
        <strain evidence="7">CCUG 51308</strain>
    </source>
</reference>
<dbReference type="EMBL" id="JBHTBR010000005">
    <property type="protein sequence ID" value="MFC7291970.1"/>
    <property type="molecule type" value="Genomic_DNA"/>
</dbReference>
<evidence type="ECO:0000256" key="1">
    <source>
        <dbReference type="ARBA" id="ARBA00001933"/>
    </source>
</evidence>
<gene>
    <name evidence="6" type="primary">cysK</name>
    <name evidence="6" type="ORF">ACFQS8_10115</name>
</gene>
<sequence length="329" mass="34458">MAGTRDYNGVTLDEAGRGRIYGSILETVGNTPLVRVPSLSKAEGLECDFLLKLEFFNPMASVKDRIALGMITDMEKTGKLKPGMTLVEPTSGNTGIGLAFVAASKGYHLILTMPESMSIERRKMLTILGAEIVLTPKEKGMGGAIAKADELVETIDGAIMPSQFDNGANPAIHEATTAQEIWRDTAGEVDAVISGVGTGGTFTGCARYLKAQKPSVQMFAVEPEASPVLSGGDPGPHPLQGIGAGFIPGNMDTSLMDGVVKVANADALGMARRLAHLEGVPVGISSGAAVKAGLEVAKRPEMKGKTLVVIIPSFAERYLSTVLFETPDV</sequence>
<evidence type="ECO:0000313" key="6">
    <source>
        <dbReference type="EMBL" id="MFC7291970.1"/>
    </source>
</evidence>
<dbReference type="NCBIfam" id="TIGR01139">
    <property type="entry name" value="cysK"/>
    <property type="match status" value="1"/>
</dbReference>
<dbReference type="Gene3D" id="3.40.50.1100">
    <property type="match status" value="2"/>
</dbReference>
<comment type="catalytic activity">
    <reaction evidence="4">
        <text>O-acetyl-L-serine + hydrogen sulfide = L-cysteine + acetate</text>
        <dbReference type="Rhea" id="RHEA:14829"/>
        <dbReference type="ChEBI" id="CHEBI:29919"/>
        <dbReference type="ChEBI" id="CHEBI:30089"/>
        <dbReference type="ChEBI" id="CHEBI:35235"/>
        <dbReference type="ChEBI" id="CHEBI:58340"/>
        <dbReference type="EC" id="2.5.1.47"/>
    </reaction>
</comment>
<keyword evidence="6" id="KW-0808">Transferase</keyword>
<keyword evidence="7" id="KW-1185">Reference proteome</keyword>
<name>A0ABW2ILE6_9PROT</name>
<comment type="cofactor">
    <cofactor evidence="1">
        <name>pyridoxal 5'-phosphate</name>
        <dbReference type="ChEBI" id="CHEBI:597326"/>
    </cofactor>
</comment>
<dbReference type="InterPro" id="IPR005859">
    <property type="entry name" value="CysK"/>
</dbReference>
<dbReference type="Proteomes" id="UP001596492">
    <property type="component" value="Unassembled WGS sequence"/>
</dbReference>
<comment type="caution">
    <text evidence="6">The sequence shown here is derived from an EMBL/GenBank/DDBJ whole genome shotgun (WGS) entry which is preliminary data.</text>
</comment>
<evidence type="ECO:0000313" key="7">
    <source>
        <dbReference type="Proteomes" id="UP001596492"/>
    </source>
</evidence>
<dbReference type="InterPro" id="IPR050214">
    <property type="entry name" value="Cys_Synth/Cystath_Beta-Synth"/>
</dbReference>
<dbReference type="InterPro" id="IPR005856">
    <property type="entry name" value="Cys_synth"/>
</dbReference>
<dbReference type="EC" id="2.5.1.47" evidence="2"/>
<dbReference type="InterPro" id="IPR036052">
    <property type="entry name" value="TrpB-like_PALP_sf"/>
</dbReference>
<keyword evidence="3" id="KW-0663">Pyridoxal phosphate</keyword>
<dbReference type="GO" id="GO:0004124">
    <property type="term" value="F:cysteine synthase activity"/>
    <property type="evidence" value="ECO:0007669"/>
    <property type="project" value="UniProtKB-EC"/>
</dbReference>
<evidence type="ECO:0000259" key="5">
    <source>
        <dbReference type="Pfam" id="PF00291"/>
    </source>
</evidence>
<dbReference type="SUPFAM" id="SSF53686">
    <property type="entry name" value="Tryptophan synthase beta subunit-like PLP-dependent enzymes"/>
    <property type="match status" value="1"/>
</dbReference>
<dbReference type="Pfam" id="PF00291">
    <property type="entry name" value="PALP"/>
    <property type="match status" value="1"/>
</dbReference>
<proteinExistence type="predicted"/>
<dbReference type="InterPro" id="IPR001926">
    <property type="entry name" value="TrpB-like_PALP"/>
</dbReference>
<organism evidence="6 7">
    <name type="scientific">Hirschia litorea</name>
    <dbReference type="NCBI Taxonomy" id="1199156"/>
    <lineage>
        <taxon>Bacteria</taxon>
        <taxon>Pseudomonadati</taxon>
        <taxon>Pseudomonadota</taxon>
        <taxon>Alphaproteobacteria</taxon>
        <taxon>Hyphomonadales</taxon>
        <taxon>Hyphomonadaceae</taxon>
        <taxon>Hirschia</taxon>
    </lineage>
</organism>
<evidence type="ECO:0000256" key="3">
    <source>
        <dbReference type="ARBA" id="ARBA00022898"/>
    </source>
</evidence>
<dbReference type="RefSeq" id="WP_382167213.1">
    <property type="nucleotide sequence ID" value="NZ_JBHTBR010000005.1"/>
</dbReference>
<evidence type="ECO:0000256" key="2">
    <source>
        <dbReference type="ARBA" id="ARBA00012681"/>
    </source>
</evidence>
<dbReference type="NCBIfam" id="TIGR01136">
    <property type="entry name" value="cysKM"/>
    <property type="match status" value="1"/>
</dbReference>
<evidence type="ECO:0000256" key="4">
    <source>
        <dbReference type="ARBA" id="ARBA00047931"/>
    </source>
</evidence>